<feature type="signal peptide" evidence="12">
    <location>
        <begin position="1"/>
        <end position="23"/>
    </location>
</feature>
<feature type="binding site" evidence="11">
    <location>
        <position position="553"/>
    </location>
    <ligand>
        <name>Ca(2+)</name>
        <dbReference type="ChEBI" id="CHEBI:29108"/>
    </ligand>
</feature>
<dbReference type="PANTHER" id="PTHR14218">
    <property type="entry name" value="PROTEASE S8 TRIPEPTIDYL PEPTIDASE I CLN2"/>
    <property type="match status" value="1"/>
</dbReference>
<feature type="binding site" evidence="11">
    <location>
        <position position="555"/>
    </location>
    <ligand>
        <name>Ca(2+)</name>
        <dbReference type="ChEBI" id="CHEBI:29108"/>
    </ligand>
</feature>
<keyword evidence="6 11" id="KW-0479">Metal-binding</keyword>
<dbReference type="PROSITE" id="PS51695">
    <property type="entry name" value="SEDOLISIN"/>
    <property type="match status" value="1"/>
</dbReference>
<dbReference type="PANTHER" id="PTHR14218:SF15">
    <property type="entry name" value="TRIPEPTIDYL-PEPTIDASE 1"/>
    <property type="match status" value="1"/>
</dbReference>
<comment type="function">
    <text evidence="2">Secreted tripeptidyl-peptidase which degrades proteins at acidic pHs and is involved in virulence.</text>
</comment>
<dbReference type="GO" id="GO:0004252">
    <property type="term" value="F:serine-type endopeptidase activity"/>
    <property type="evidence" value="ECO:0007669"/>
    <property type="project" value="UniProtKB-UniRule"/>
</dbReference>
<comment type="catalytic activity">
    <reaction evidence="1">
        <text>Release of an N-terminal tripeptide from a polypeptide.</text>
        <dbReference type="EC" id="3.4.14.10"/>
    </reaction>
</comment>
<keyword evidence="10" id="KW-0865">Zymogen</keyword>
<dbReference type="SUPFAM" id="SSF52743">
    <property type="entry name" value="Subtilisin-like"/>
    <property type="match status" value="1"/>
</dbReference>
<evidence type="ECO:0000313" key="15">
    <source>
        <dbReference type="Proteomes" id="UP001362999"/>
    </source>
</evidence>
<dbReference type="AlphaFoldDB" id="A0AAW0AMD4"/>
<name>A0AAW0AMD4_9AGAR</name>
<evidence type="ECO:0000256" key="5">
    <source>
        <dbReference type="ARBA" id="ARBA00022670"/>
    </source>
</evidence>
<comment type="caution">
    <text evidence="14">The sequence shown here is derived from an EMBL/GenBank/DDBJ whole genome shotgun (WGS) entry which is preliminary data.</text>
</comment>
<keyword evidence="8 11" id="KW-0720">Serine protease</keyword>
<keyword evidence="9 11" id="KW-0106">Calcium</keyword>
<dbReference type="InterPro" id="IPR050819">
    <property type="entry name" value="Tripeptidyl-peptidase_I"/>
</dbReference>
<dbReference type="Pfam" id="PF00082">
    <property type="entry name" value="Peptidase_S8"/>
    <property type="match status" value="1"/>
</dbReference>
<dbReference type="Gene3D" id="3.40.50.200">
    <property type="entry name" value="Peptidase S8/S53 domain"/>
    <property type="match status" value="1"/>
</dbReference>
<evidence type="ECO:0000313" key="14">
    <source>
        <dbReference type="EMBL" id="KAK7013963.1"/>
    </source>
</evidence>
<evidence type="ECO:0000256" key="6">
    <source>
        <dbReference type="ARBA" id="ARBA00022723"/>
    </source>
</evidence>
<feature type="active site" description="Charge relay system" evidence="11">
    <location>
        <position position="294"/>
    </location>
</feature>
<evidence type="ECO:0000259" key="13">
    <source>
        <dbReference type="PROSITE" id="PS51695"/>
    </source>
</evidence>
<comment type="subcellular location">
    <subcellularLocation>
        <location evidence="3">Secreted</location>
        <location evidence="3">Extracellular space</location>
    </subcellularLocation>
</comment>
<feature type="domain" description="Peptidase S53" evidence="13">
    <location>
        <begin position="214"/>
        <end position="574"/>
    </location>
</feature>
<dbReference type="GO" id="GO:0046872">
    <property type="term" value="F:metal ion binding"/>
    <property type="evidence" value="ECO:0007669"/>
    <property type="project" value="UniProtKB-UniRule"/>
</dbReference>
<dbReference type="CDD" id="cd11377">
    <property type="entry name" value="Pro-peptidase_S53"/>
    <property type="match status" value="1"/>
</dbReference>
<organism evidence="14 15">
    <name type="scientific">Favolaschia claudopus</name>
    <dbReference type="NCBI Taxonomy" id="2862362"/>
    <lineage>
        <taxon>Eukaryota</taxon>
        <taxon>Fungi</taxon>
        <taxon>Dikarya</taxon>
        <taxon>Basidiomycota</taxon>
        <taxon>Agaricomycotina</taxon>
        <taxon>Agaricomycetes</taxon>
        <taxon>Agaricomycetidae</taxon>
        <taxon>Agaricales</taxon>
        <taxon>Marasmiineae</taxon>
        <taxon>Mycenaceae</taxon>
        <taxon>Favolaschia</taxon>
    </lineage>
</organism>
<feature type="binding site" evidence="11">
    <location>
        <position position="530"/>
    </location>
    <ligand>
        <name>Ca(2+)</name>
        <dbReference type="ChEBI" id="CHEBI:29108"/>
    </ligand>
</feature>
<dbReference type="InterPro" id="IPR030400">
    <property type="entry name" value="Sedolisin_dom"/>
</dbReference>
<dbReference type="CDD" id="cd04056">
    <property type="entry name" value="Peptidases_S53"/>
    <property type="match status" value="1"/>
</dbReference>
<evidence type="ECO:0000256" key="11">
    <source>
        <dbReference type="PROSITE-ProRule" id="PRU01032"/>
    </source>
</evidence>
<evidence type="ECO:0000256" key="3">
    <source>
        <dbReference type="ARBA" id="ARBA00004239"/>
    </source>
</evidence>
<protein>
    <recommendedName>
        <fullName evidence="4">tripeptidyl-peptidase II</fullName>
        <ecNumber evidence="4">3.4.14.10</ecNumber>
    </recommendedName>
</protein>
<reference evidence="14 15" key="1">
    <citation type="journal article" date="2024" name="J Genomics">
        <title>Draft genome sequencing and assembly of Favolaschia claudopus CIRM-BRFM 2984 isolated from oak limbs.</title>
        <authorList>
            <person name="Navarro D."/>
            <person name="Drula E."/>
            <person name="Chaduli D."/>
            <person name="Cazenave R."/>
            <person name="Ahrendt S."/>
            <person name="Wang J."/>
            <person name="Lipzen A."/>
            <person name="Daum C."/>
            <person name="Barry K."/>
            <person name="Grigoriev I.V."/>
            <person name="Favel A."/>
            <person name="Rosso M.N."/>
            <person name="Martin F."/>
        </authorList>
    </citation>
    <scope>NUCLEOTIDE SEQUENCE [LARGE SCALE GENOMIC DNA]</scope>
    <source>
        <strain evidence="14 15">CIRM-BRFM 2984</strain>
    </source>
</reference>
<dbReference type="InterPro" id="IPR000209">
    <property type="entry name" value="Peptidase_S8/S53_dom"/>
</dbReference>
<accession>A0AAW0AMD4</accession>
<dbReference type="EC" id="3.4.14.10" evidence="4"/>
<gene>
    <name evidence="14" type="ORF">R3P38DRAFT_3401137</name>
</gene>
<keyword evidence="12" id="KW-0732">Signal</keyword>
<evidence type="ECO:0000256" key="8">
    <source>
        <dbReference type="ARBA" id="ARBA00022825"/>
    </source>
</evidence>
<evidence type="ECO:0000256" key="4">
    <source>
        <dbReference type="ARBA" id="ARBA00012462"/>
    </source>
</evidence>
<feature type="active site" description="Charge relay system" evidence="11">
    <location>
        <position position="488"/>
    </location>
</feature>
<feature type="chain" id="PRO_5043597710" description="tripeptidyl-peptidase II" evidence="12">
    <location>
        <begin position="24"/>
        <end position="574"/>
    </location>
</feature>
<keyword evidence="7 11" id="KW-0378">Hydrolase</keyword>
<sequence>MAWTNFSKLLALLSALCVLPVNSMILHERRTVVPAGFVRQGIAPADEQITLQVALKSNNLPGLEEKLRLAATPGSSNFRQWLSKEEVKSFTQPSPETLSVFNDFASSNGLTPTAISPNGDWISIELPVSRANKLFDAEFELFSHPSLKSPIMRTLSVSLPPELVGHVDALHPTTAFIIPDAQAQLGYRKLGPAYHKIPNRGLDASCNSSDPTGIITPSCLQELYKIPTTPATQEKNSLMITGYEDEWALTADLEQFLELLRPDISPPTTFDVLTLDNGTNPQVPIGLGTEGNLDIQYAAGIATGVPLQYLTVGGDFLTAVLHTTAFLEGMDEPPSVVTTSYAQVESNFGESLATKICNGWMALGARGVSVIFASGDGGVHGNHDSAASCVNSTFAPAFPAACPYVTTVGGTQGFAPEKATNFTGGGFSYYFPTPDYQASQVSGYLNTLPADFAGKFNHKGRGFPDVALQAWNYQMVADGEVRVEGGTSAAAPTFAAMISLINDRLLAAGKPVLGFLNPFIYSTASKAFTDVLEGHNSGYHCNTSSAAFDAAPGWDPLTGFGTPIFPELLAAALA</sequence>
<dbReference type="GO" id="GO:0006508">
    <property type="term" value="P:proteolysis"/>
    <property type="evidence" value="ECO:0007669"/>
    <property type="project" value="UniProtKB-KW"/>
</dbReference>
<dbReference type="Proteomes" id="UP001362999">
    <property type="component" value="Unassembled WGS sequence"/>
</dbReference>
<dbReference type="InterPro" id="IPR015366">
    <property type="entry name" value="S53_propep"/>
</dbReference>
<dbReference type="SUPFAM" id="SSF54897">
    <property type="entry name" value="Protease propeptides/inhibitors"/>
    <property type="match status" value="1"/>
</dbReference>
<evidence type="ECO:0000256" key="9">
    <source>
        <dbReference type="ARBA" id="ARBA00022837"/>
    </source>
</evidence>
<evidence type="ECO:0000256" key="2">
    <source>
        <dbReference type="ARBA" id="ARBA00002451"/>
    </source>
</evidence>
<dbReference type="SMART" id="SM00944">
    <property type="entry name" value="Pro-kuma_activ"/>
    <property type="match status" value="1"/>
</dbReference>
<dbReference type="GO" id="GO:0008240">
    <property type="term" value="F:tripeptidyl-peptidase activity"/>
    <property type="evidence" value="ECO:0007669"/>
    <property type="project" value="UniProtKB-EC"/>
</dbReference>
<dbReference type="GO" id="GO:0005576">
    <property type="term" value="C:extracellular region"/>
    <property type="evidence" value="ECO:0007669"/>
    <property type="project" value="UniProtKB-SubCell"/>
</dbReference>
<keyword evidence="15" id="KW-1185">Reference proteome</keyword>
<feature type="active site" description="Charge relay system" evidence="11">
    <location>
        <position position="290"/>
    </location>
</feature>
<keyword evidence="5 11" id="KW-0645">Protease</keyword>
<evidence type="ECO:0000256" key="10">
    <source>
        <dbReference type="ARBA" id="ARBA00023145"/>
    </source>
</evidence>
<evidence type="ECO:0000256" key="12">
    <source>
        <dbReference type="SAM" id="SignalP"/>
    </source>
</evidence>
<evidence type="ECO:0000256" key="7">
    <source>
        <dbReference type="ARBA" id="ARBA00022801"/>
    </source>
</evidence>
<evidence type="ECO:0000256" key="1">
    <source>
        <dbReference type="ARBA" id="ARBA00001910"/>
    </source>
</evidence>
<comment type="cofactor">
    <cofactor evidence="11">
        <name>Ca(2+)</name>
        <dbReference type="ChEBI" id="CHEBI:29108"/>
    </cofactor>
    <text evidence="11">Binds 1 Ca(2+) ion per subunit.</text>
</comment>
<dbReference type="InterPro" id="IPR036852">
    <property type="entry name" value="Peptidase_S8/S53_dom_sf"/>
</dbReference>
<feature type="binding site" evidence="11">
    <location>
        <position position="531"/>
    </location>
    <ligand>
        <name>Ca(2+)</name>
        <dbReference type="ChEBI" id="CHEBI:29108"/>
    </ligand>
</feature>
<dbReference type="Pfam" id="PF09286">
    <property type="entry name" value="Pro-kuma_activ"/>
    <property type="match status" value="1"/>
</dbReference>
<proteinExistence type="predicted"/>
<dbReference type="EMBL" id="JAWWNJ010000058">
    <property type="protein sequence ID" value="KAK7013963.1"/>
    <property type="molecule type" value="Genomic_DNA"/>
</dbReference>